<reference evidence="2 3" key="1">
    <citation type="journal article" date="2005" name="Int. J. Syst. Evol. Microbiol.">
        <title>Halobacillus yeomjeoni sp. nov., isolated from a marine solar saltern in Korea.</title>
        <authorList>
            <person name="Yoon J.H."/>
            <person name="Kang S.J."/>
            <person name="Lee C.H."/>
            <person name="Oh H.W."/>
            <person name="Oh T.K."/>
        </authorList>
    </citation>
    <scope>NUCLEOTIDE SEQUENCE [LARGE SCALE GENOMIC DNA]</scope>
    <source>
        <strain evidence="2 3">KCTC 3957</strain>
    </source>
</reference>
<dbReference type="GO" id="GO:0008168">
    <property type="term" value="F:methyltransferase activity"/>
    <property type="evidence" value="ECO:0007669"/>
    <property type="project" value="UniProtKB-KW"/>
</dbReference>
<dbReference type="AlphaFoldDB" id="A0A931MVS7"/>
<comment type="caution">
    <text evidence="2">The sequence shown here is derived from an EMBL/GenBank/DDBJ whole genome shotgun (WGS) entry which is preliminary data.</text>
</comment>
<dbReference type="Gene3D" id="3.40.50.150">
    <property type="entry name" value="Vaccinia Virus protein VP39"/>
    <property type="match status" value="1"/>
</dbReference>
<organism evidence="2 3">
    <name type="scientific">Halobacillus yeomjeoni</name>
    <dbReference type="NCBI Taxonomy" id="311194"/>
    <lineage>
        <taxon>Bacteria</taxon>
        <taxon>Bacillati</taxon>
        <taxon>Bacillota</taxon>
        <taxon>Bacilli</taxon>
        <taxon>Bacillales</taxon>
        <taxon>Bacillaceae</taxon>
        <taxon>Halobacillus</taxon>
    </lineage>
</organism>
<dbReference type="PANTHER" id="PTHR43861:SF6">
    <property type="entry name" value="METHYLTRANSFERASE TYPE 11"/>
    <property type="match status" value="1"/>
</dbReference>
<gene>
    <name evidence="2" type="ORF">H0267_10935</name>
</gene>
<evidence type="ECO:0000256" key="1">
    <source>
        <dbReference type="SAM" id="Coils"/>
    </source>
</evidence>
<accession>A0A931MVS7</accession>
<dbReference type="Pfam" id="PF13489">
    <property type="entry name" value="Methyltransf_23"/>
    <property type="match status" value="1"/>
</dbReference>
<dbReference type="EMBL" id="JADZSC010000002">
    <property type="protein sequence ID" value="MBH0230731.1"/>
    <property type="molecule type" value="Genomic_DNA"/>
</dbReference>
<evidence type="ECO:0000313" key="2">
    <source>
        <dbReference type="EMBL" id="MBH0230731.1"/>
    </source>
</evidence>
<feature type="coiled-coil region" evidence="1">
    <location>
        <begin position="387"/>
        <end position="421"/>
    </location>
</feature>
<sequence>MLKKPIDRITEAYEGNMGEDFSKKTRNRVNWIVNQVNGEKILDIGCSQGIIPIILGREGKLVDAIDIAQESIDYATEQLAQEHSSVQSNINFKVSNFMTDYEIDDNYENILLTEVLEHISDPESFLKKIYDHLTPDGRLIVTVPFGVNDYFDHKRTYYFTTLHSHLSTFFHLEEFTFLGKWTGVVCKKREERVENTRDVTFDIETISRLEDSFEDVERDLLDRVKNLQQQLKTKNDHLKNVENKLRSEINQLKDRISQINNQKEDLNKEIQELVSSLNDKDIQLHEVKKDNERALKEKELHIQNLNDETHKLKEIIENKKHAYEKEKEINRGLFHQNENKVNELTSKIFDLQKEYRELSNSLSEKISNKDKEINTLNLTLVKYESREDRKRNKIKLLEYQIKELNKELINREKELGLEKDKVADLNHSNTQRNSEKEDLYEFIEELKDQIAQNKLNNPDVQVKHNSNIDRLNDQIVQLKNDLSSSLHNEEKALKEVMTVTRNLEEKETRLKEKEQLLQEKETKLNIIERKYLALKSSKLGRMTLNYWQWRKNLGKKAKRSNK</sequence>
<dbReference type="Proteomes" id="UP000614490">
    <property type="component" value="Unassembled WGS sequence"/>
</dbReference>
<evidence type="ECO:0000313" key="3">
    <source>
        <dbReference type="Proteomes" id="UP000614490"/>
    </source>
</evidence>
<dbReference type="GO" id="GO:0032259">
    <property type="term" value="P:methylation"/>
    <property type="evidence" value="ECO:0007669"/>
    <property type="project" value="UniProtKB-KW"/>
</dbReference>
<dbReference type="SUPFAM" id="SSF53335">
    <property type="entry name" value="S-adenosyl-L-methionine-dependent methyltransferases"/>
    <property type="match status" value="1"/>
</dbReference>
<dbReference type="PANTHER" id="PTHR43861">
    <property type="entry name" value="TRANS-ACONITATE 2-METHYLTRANSFERASE-RELATED"/>
    <property type="match status" value="1"/>
</dbReference>
<feature type="coiled-coil region" evidence="1">
    <location>
        <begin position="461"/>
        <end position="537"/>
    </location>
</feature>
<dbReference type="InterPro" id="IPR029063">
    <property type="entry name" value="SAM-dependent_MTases_sf"/>
</dbReference>
<dbReference type="CDD" id="cd02440">
    <property type="entry name" value="AdoMet_MTases"/>
    <property type="match status" value="1"/>
</dbReference>
<name>A0A931MVS7_9BACI</name>
<dbReference type="RefSeq" id="WP_197317346.1">
    <property type="nucleotide sequence ID" value="NZ_JADZSC010000002.1"/>
</dbReference>
<keyword evidence="2" id="KW-0808">Transferase</keyword>
<proteinExistence type="predicted"/>
<feature type="coiled-coil region" evidence="1">
    <location>
        <begin position="217"/>
        <end position="361"/>
    </location>
</feature>
<keyword evidence="3" id="KW-1185">Reference proteome</keyword>
<keyword evidence="2" id="KW-0489">Methyltransferase</keyword>
<protein>
    <submittedName>
        <fullName evidence="2">Methyltransferase domain-containing protein</fullName>
    </submittedName>
</protein>
<keyword evidence="1" id="KW-0175">Coiled coil</keyword>